<feature type="compositionally biased region" description="Polar residues" evidence="1">
    <location>
        <begin position="263"/>
        <end position="273"/>
    </location>
</feature>
<sequence>MPQAGPLTVSSEVESPLFQASLDEMKTVVRRKLGLPQNAVVLLSQDRGGQMIDLEDDDDFDAFRAVAHSVACVNVKVAVQQTAESSSPSHAPTTNGIVDSESPDINTPIPTHIEEDSSTNQRKRKVTFENDGPARSPSTDAEQVLPPSKRRRANTTTGPKHHEATDHSDSTTDGGGTITPTASKATVATNDKDVSMEPSASPEHTPPPPTIIAAAPTINANDLGTTSQPQENATPTLAPSHTASDAPALPESKKRKKRKGQDSESTVDQGTEATRTEPVEKTEKKKRKKKAKPQGGAIESEKERSSNEATENNAGSTERFPQELANAISRNADIDETAEETEKKGKRRKSEIKNKSIKDTVPEEKEAANDSIACMCPRMLFMSSQITRPPAKKKPAAPKGKTTADKSKATGDGPSDSSKIEKKRRQSISEPQGHSISDIVRETIRRKQRERKEQQAANALQPESEPAPAPAPTPTPAQPSFSAKTASAKPRPPKKVSPPPMKVAQKDSDEFDSDDSIKALQRAARKPYMKEKGRTSSVDVDLEEVIRGPSSRRLTLDNMLRKDFAGKKSGKDVVLEEEQEEVRGRRKSAAARADPSDSDLDIGEGGGEDDDDSMKEDEVPSKSVSEPPVVHDTSVANETPDTVPPLISGSPSKESTPAEDGAVSQSATEPEDDPENATHAHEPEAPPAEVSVKGLPDDSGVSHDSPSLEGHLDTDLDPIESAAGSPPRATSPIELPYNSPVKSRMKRRGGTASLPVIPAPLTSLKGAKTANALPVSVHEAVIREKVVKMTRSRSKLMNDTPARSSSTALEPSQLEDETPTAKPTSRSQTSAGPLSPSDGWATLNVSSPTEPESSFLNVDQLRSSLEPDGDIPLFIPSETQPGFPYSQYRDLVSQNKADSLDDSQDEDEVVASVTSQKKRPSAARFRSLTQIASQPRLYTPPLLPSTAPQTRSSTKKDLYGDVANAYGDDSDSDSDSEEEKEKSHIPRSRRAGKKGV</sequence>
<evidence type="ECO:0000256" key="1">
    <source>
        <dbReference type="SAM" id="MobiDB-lite"/>
    </source>
</evidence>
<feature type="compositionally biased region" description="Basic and acidic residues" evidence="1">
    <location>
        <begin position="351"/>
        <end position="368"/>
    </location>
</feature>
<organism evidence="2 3">
    <name type="scientific">Marasmius tenuissimus</name>
    <dbReference type="NCBI Taxonomy" id="585030"/>
    <lineage>
        <taxon>Eukaryota</taxon>
        <taxon>Fungi</taxon>
        <taxon>Dikarya</taxon>
        <taxon>Basidiomycota</taxon>
        <taxon>Agaricomycotina</taxon>
        <taxon>Agaricomycetes</taxon>
        <taxon>Agaricomycetidae</taxon>
        <taxon>Agaricales</taxon>
        <taxon>Marasmiineae</taxon>
        <taxon>Marasmiaceae</taxon>
        <taxon>Marasmius</taxon>
    </lineage>
</organism>
<feature type="compositionally biased region" description="Polar residues" evidence="1">
    <location>
        <begin position="81"/>
        <end position="109"/>
    </location>
</feature>
<dbReference type="Proteomes" id="UP001437256">
    <property type="component" value="Unassembled WGS sequence"/>
</dbReference>
<feature type="compositionally biased region" description="Acidic residues" evidence="1">
    <location>
        <begin position="596"/>
        <end position="615"/>
    </location>
</feature>
<dbReference type="EMBL" id="JBBXMP010000016">
    <property type="protein sequence ID" value="KAL0068858.1"/>
    <property type="molecule type" value="Genomic_DNA"/>
</dbReference>
<reference evidence="2 3" key="1">
    <citation type="submission" date="2024-05" db="EMBL/GenBank/DDBJ databases">
        <title>A draft genome resource for the thread blight pathogen Marasmius tenuissimus strain MS-2.</title>
        <authorList>
            <person name="Yulfo-Soto G.E."/>
            <person name="Baruah I.K."/>
            <person name="Amoako-Attah I."/>
            <person name="Bukari Y."/>
            <person name="Meinhardt L.W."/>
            <person name="Bailey B.A."/>
            <person name="Cohen S.P."/>
        </authorList>
    </citation>
    <scope>NUCLEOTIDE SEQUENCE [LARGE SCALE GENOMIC DNA]</scope>
    <source>
        <strain evidence="2 3">MS-2</strain>
    </source>
</reference>
<feature type="compositionally biased region" description="Polar residues" evidence="1">
    <location>
        <begin position="219"/>
        <end position="243"/>
    </location>
</feature>
<feature type="compositionally biased region" description="Basic and acidic residues" evidence="1">
    <location>
        <begin position="274"/>
        <end position="283"/>
    </location>
</feature>
<feature type="region of interest" description="Disordered" evidence="1">
    <location>
        <begin position="81"/>
        <end position="368"/>
    </location>
</feature>
<protein>
    <recommendedName>
        <fullName evidence="4">Nucleolar protein Dnt1-like N-terminal domain-containing protein</fullName>
    </recommendedName>
</protein>
<feature type="compositionally biased region" description="Basic and acidic residues" evidence="1">
    <location>
        <begin position="559"/>
        <end position="574"/>
    </location>
</feature>
<feature type="compositionally biased region" description="Polar residues" evidence="1">
    <location>
        <begin position="821"/>
        <end position="832"/>
    </location>
</feature>
<feature type="compositionally biased region" description="Basic and acidic residues" evidence="1">
    <location>
        <begin position="439"/>
        <end position="454"/>
    </location>
</feature>
<feature type="region of interest" description="Disordered" evidence="1">
    <location>
        <begin position="789"/>
        <end position="996"/>
    </location>
</feature>
<feature type="compositionally biased region" description="Acidic residues" evidence="1">
    <location>
        <begin position="900"/>
        <end position="909"/>
    </location>
</feature>
<name>A0ABR3A5I6_9AGAR</name>
<feature type="compositionally biased region" description="Acidic residues" evidence="1">
    <location>
        <begin position="968"/>
        <end position="978"/>
    </location>
</feature>
<feature type="compositionally biased region" description="Basic and acidic residues" evidence="1">
    <location>
        <begin position="160"/>
        <end position="170"/>
    </location>
</feature>
<feature type="compositionally biased region" description="Basic residues" evidence="1">
    <location>
        <begin position="985"/>
        <end position="996"/>
    </location>
</feature>
<evidence type="ECO:0008006" key="4">
    <source>
        <dbReference type="Google" id="ProtNLM"/>
    </source>
</evidence>
<feature type="compositionally biased region" description="Polar residues" evidence="1">
    <location>
        <begin position="843"/>
        <end position="863"/>
    </location>
</feature>
<feature type="compositionally biased region" description="Low complexity" evidence="1">
    <location>
        <begin position="621"/>
        <end position="630"/>
    </location>
</feature>
<evidence type="ECO:0000313" key="2">
    <source>
        <dbReference type="EMBL" id="KAL0068858.1"/>
    </source>
</evidence>
<accession>A0ABR3A5I6</accession>
<keyword evidence="3" id="KW-1185">Reference proteome</keyword>
<comment type="caution">
    <text evidence="2">The sequence shown here is derived from an EMBL/GenBank/DDBJ whole genome shotgun (WGS) entry which is preliminary data.</text>
</comment>
<proteinExistence type="predicted"/>
<feature type="compositionally biased region" description="Polar residues" evidence="1">
    <location>
        <begin position="795"/>
        <end position="810"/>
    </location>
</feature>
<feature type="compositionally biased region" description="Pro residues" evidence="1">
    <location>
        <begin position="465"/>
        <end position="477"/>
    </location>
</feature>
<gene>
    <name evidence="2" type="ORF">AAF712_004189</name>
</gene>
<evidence type="ECO:0000313" key="3">
    <source>
        <dbReference type="Proteomes" id="UP001437256"/>
    </source>
</evidence>
<feature type="region of interest" description="Disordered" evidence="1">
    <location>
        <begin position="384"/>
        <end position="758"/>
    </location>
</feature>
<feature type="compositionally biased region" description="Polar residues" evidence="1">
    <location>
        <begin position="307"/>
        <end position="316"/>
    </location>
</feature>